<dbReference type="InterPro" id="IPR020904">
    <property type="entry name" value="Sc_DH/Rdtase_CS"/>
</dbReference>
<keyword evidence="6" id="KW-1185">Reference proteome</keyword>
<dbReference type="InterPro" id="IPR057326">
    <property type="entry name" value="KR_dom"/>
</dbReference>
<name>A0ABP6WJ99_9ACTN</name>
<dbReference type="SUPFAM" id="SSF51735">
    <property type="entry name" value="NAD(P)-binding Rossmann-fold domains"/>
    <property type="match status" value="1"/>
</dbReference>
<keyword evidence="2" id="KW-0560">Oxidoreductase</keyword>
<evidence type="ECO:0000313" key="5">
    <source>
        <dbReference type="EMBL" id="GAA3551333.1"/>
    </source>
</evidence>
<dbReference type="Pfam" id="PF00106">
    <property type="entry name" value="adh_short"/>
    <property type="match status" value="1"/>
</dbReference>
<comment type="caution">
    <text evidence="5">The sequence shown here is derived from an EMBL/GenBank/DDBJ whole genome shotgun (WGS) entry which is preliminary data.</text>
</comment>
<comment type="similarity">
    <text evidence="1 3">Belongs to the short-chain dehydrogenases/reductases (SDR) family.</text>
</comment>
<dbReference type="PANTHER" id="PTHR44196:SF1">
    <property type="entry name" value="DEHYDROGENASE_REDUCTASE SDR FAMILY MEMBER 7B"/>
    <property type="match status" value="1"/>
</dbReference>
<dbReference type="Proteomes" id="UP001500301">
    <property type="component" value="Unassembled WGS sequence"/>
</dbReference>
<evidence type="ECO:0000256" key="3">
    <source>
        <dbReference type="RuleBase" id="RU000363"/>
    </source>
</evidence>
<proteinExistence type="inferred from homology"/>
<dbReference type="EMBL" id="BAABBB010000028">
    <property type="protein sequence ID" value="GAA3551333.1"/>
    <property type="molecule type" value="Genomic_DNA"/>
</dbReference>
<dbReference type="Gene3D" id="3.40.50.720">
    <property type="entry name" value="NAD(P)-binding Rossmann-like Domain"/>
    <property type="match status" value="1"/>
</dbReference>
<feature type="domain" description="Ketoreductase" evidence="4">
    <location>
        <begin position="16"/>
        <end position="196"/>
    </location>
</feature>
<dbReference type="CDD" id="cd05233">
    <property type="entry name" value="SDR_c"/>
    <property type="match status" value="1"/>
</dbReference>
<dbReference type="InterPro" id="IPR036291">
    <property type="entry name" value="NAD(P)-bd_dom_sf"/>
</dbReference>
<dbReference type="InterPro" id="IPR002347">
    <property type="entry name" value="SDR_fam"/>
</dbReference>
<protein>
    <submittedName>
        <fullName evidence="5">SDR family oxidoreductase</fullName>
    </submittedName>
</protein>
<dbReference type="PROSITE" id="PS00061">
    <property type="entry name" value="ADH_SHORT"/>
    <property type="match status" value="1"/>
</dbReference>
<dbReference type="PRINTS" id="PR00081">
    <property type="entry name" value="GDHRDH"/>
</dbReference>
<dbReference type="PANTHER" id="PTHR44196">
    <property type="entry name" value="DEHYDROGENASE/REDUCTASE SDR FAMILY MEMBER 7B"/>
    <property type="match status" value="1"/>
</dbReference>
<organism evidence="5 6">
    <name type="scientific">Nocardioides daeguensis</name>
    <dbReference type="NCBI Taxonomy" id="908359"/>
    <lineage>
        <taxon>Bacteria</taxon>
        <taxon>Bacillati</taxon>
        <taxon>Actinomycetota</taxon>
        <taxon>Actinomycetes</taxon>
        <taxon>Propionibacteriales</taxon>
        <taxon>Nocardioidaceae</taxon>
        <taxon>Nocardioides</taxon>
    </lineage>
</organism>
<evidence type="ECO:0000313" key="6">
    <source>
        <dbReference type="Proteomes" id="UP001500301"/>
    </source>
</evidence>
<sequence length="307" mass="31685">MTAGICHHASMAIKDQVILITGGARGIGLETAKALAAKGARLALTDLDAPALADAVAAIGAERCEGIVADVCDLSAMEAAVATTLERFGRIDTVLANAGIASYGSVMAIDPAAFQRTIDINVVGVFNTARASVPALAESKGYLLVVSSLAAFAAAPGLAAYNASKAGVEHFANALRLEVAHQGIAVGTAHMSWIDTPLVQDAKSDLPAFEEMLSKLPPPLNRTTGVEACVKAFVKGVDKRSRHVYCPGWVRGAGLARNVINSAVGTLPVLKLVPDLLPRMDAEVRALGRSTSARIVANDERVAAGKS</sequence>
<dbReference type="NCBIfam" id="NF004526">
    <property type="entry name" value="PRK05872.1"/>
    <property type="match status" value="1"/>
</dbReference>
<evidence type="ECO:0000256" key="2">
    <source>
        <dbReference type="ARBA" id="ARBA00023002"/>
    </source>
</evidence>
<dbReference type="PRINTS" id="PR00080">
    <property type="entry name" value="SDRFAMILY"/>
</dbReference>
<evidence type="ECO:0000259" key="4">
    <source>
        <dbReference type="SMART" id="SM00822"/>
    </source>
</evidence>
<evidence type="ECO:0000256" key="1">
    <source>
        <dbReference type="ARBA" id="ARBA00006484"/>
    </source>
</evidence>
<gene>
    <name evidence="5" type="ORF">GCM10022263_42730</name>
</gene>
<dbReference type="SMART" id="SM00822">
    <property type="entry name" value="PKS_KR"/>
    <property type="match status" value="1"/>
</dbReference>
<reference evidence="6" key="1">
    <citation type="journal article" date="2019" name="Int. J. Syst. Evol. Microbiol.">
        <title>The Global Catalogue of Microorganisms (GCM) 10K type strain sequencing project: providing services to taxonomists for standard genome sequencing and annotation.</title>
        <authorList>
            <consortium name="The Broad Institute Genomics Platform"/>
            <consortium name="The Broad Institute Genome Sequencing Center for Infectious Disease"/>
            <person name="Wu L."/>
            <person name="Ma J."/>
        </authorList>
    </citation>
    <scope>NUCLEOTIDE SEQUENCE [LARGE SCALE GENOMIC DNA]</scope>
    <source>
        <strain evidence="6">JCM 17460</strain>
    </source>
</reference>
<accession>A0ABP6WJ99</accession>